<dbReference type="InterPro" id="IPR001279">
    <property type="entry name" value="Metallo-B-lactamas"/>
</dbReference>
<evidence type="ECO:0000256" key="5">
    <source>
        <dbReference type="ARBA" id="ARBA00022833"/>
    </source>
</evidence>
<name>A0A261FSN3_9BIFI</name>
<dbReference type="Gene3D" id="3.60.15.10">
    <property type="entry name" value="Ribonuclease Z/Hydroxyacylglutathione hydrolase-like"/>
    <property type="match status" value="1"/>
</dbReference>
<keyword evidence="5" id="KW-0862">Zinc</keyword>
<protein>
    <submittedName>
        <fullName evidence="7">MBL fold hydrolase</fullName>
    </submittedName>
</protein>
<keyword evidence="4 7" id="KW-0378">Hydrolase</keyword>
<dbReference type="GO" id="GO:0046872">
    <property type="term" value="F:metal ion binding"/>
    <property type="evidence" value="ECO:0007669"/>
    <property type="project" value="UniProtKB-KW"/>
</dbReference>
<feature type="domain" description="Metallo-beta-lactamase" evidence="6">
    <location>
        <begin position="60"/>
        <end position="285"/>
    </location>
</feature>
<dbReference type="RefSeq" id="WP_072726573.1">
    <property type="nucleotide sequence ID" value="NZ_BDIS01000024.1"/>
</dbReference>
<dbReference type="PANTHER" id="PTHR42978">
    <property type="entry name" value="QUORUM-QUENCHING LACTONASE YTNP-RELATED-RELATED"/>
    <property type="match status" value="1"/>
</dbReference>
<organism evidence="7 8">
    <name type="scientific">Bifidobacterium lemurum</name>
    <dbReference type="NCBI Taxonomy" id="1603886"/>
    <lineage>
        <taxon>Bacteria</taxon>
        <taxon>Bacillati</taxon>
        <taxon>Actinomycetota</taxon>
        <taxon>Actinomycetes</taxon>
        <taxon>Bifidobacteriales</taxon>
        <taxon>Bifidobacteriaceae</taxon>
        <taxon>Bifidobacterium</taxon>
    </lineage>
</organism>
<evidence type="ECO:0000256" key="2">
    <source>
        <dbReference type="ARBA" id="ARBA00007749"/>
    </source>
</evidence>
<dbReference type="AlphaFoldDB" id="A0A261FSN3"/>
<comment type="similarity">
    <text evidence="2">Belongs to the metallo-beta-lactamase superfamily.</text>
</comment>
<dbReference type="Proteomes" id="UP000216352">
    <property type="component" value="Unassembled WGS sequence"/>
</dbReference>
<dbReference type="InterPro" id="IPR036866">
    <property type="entry name" value="RibonucZ/Hydroxyglut_hydro"/>
</dbReference>
<dbReference type="GO" id="GO:0016787">
    <property type="term" value="F:hydrolase activity"/>
    <property type="evidence" value="ECO:0007669"/>
    <property type="project" value="UniProtKB-KW"/>
</dbReference>
<evidence type="ECO:0000313" key="7">
    <source>
        <dbReference type="EMBL" id="OZG62210.1"/>
    </source>
</evidence>
<comment type="cofactor">
    <cofactor evidence="1">
        <name>Zn(2+)</name>
        <dbReference type="ChEBI" id="CHEBI:29105"/>
    </cofactor>
</comment>
<proteinExistence type="inferred from homology"/>
<dbReference type="InterPro" id="IPR051013">
    <property type="entry name" value="MBL_superfamily_lactonases"/>
</dbReference>
<reference evidence="7 8" key="1">
    <citation type="journal article" date="2017" name="BMC Genomics">
        <title>Comparative genomic and phylogenomic analyses of the Bifidobacteriaceae family.</title>
        <authorList>
            <person name="Lugli G.A."/>
            <person name="Milani C."/>
            <person name="Turroni F."/>
            <person name="Duranti S."/>
            <person name="Mancabelli L."/>
            <person name="Mangifesta M."/>
            <person name="Ferrario C."/>
            <person name="Modesto M."/>
            <person name="Mattarelli P."/>
            <person name="Jiri K."/>
            <person name="van Sinderen D."/>
            <person name="Ventura M."/>
        </authorList>
    </citation>
    <scope>NUCLEOTIDE SEQUENCE [LARGE SCALE GENOMIC DNA]</scope>
    <source>
        <strain evidence="7 8">DSM 28807</strain>
    </source>
</reference>
<dbReference type="CDD" id="cd07729">
    <property type="entry name" value="AHL_lactonase_MBL-fold"/>
    <property type="match status" value="1"/>
</dbReference>
<evidence type="ECO:0000256" key="3">
    <source>
        <dbReference type="ARBA" id="ARBA00022723"/>
    </source>
</evidence>
<evidence type="ECO:0000313" key="8">
    <source>
        <dbReference type="Proteomes" id="UP000216352"/>
    </source>
</evidence>
<keyword evidence="3" id="KW-0479">Metal-binding</keyword>
<accession>A0A261FSN3</accession>
<dbReference type="OrthoDB" id="3196337at2"/>
<dbReference type="SUPFAM" id="SSF56281">
    <property type="entry name" value="Metallo-hydrolase/oxidoreductase"/>
    <property type="match status" value="1"/>
</dbReference>
<dbReference type="PANTHER" id="PTHR42978:SF2">
    <property type="entry name" value="102 KBASES UNSTABLE REGION: FROM 1 TO 119443"/>
    <property type="match status" value="1"/>
</dbReference>
<dbReference type="SMART" id="SM00849">
    <property type="entry name" value="Lactamase_B"/>
    <property type="match status" value="1"/>
</dbReference>
<dbReference type="Pfam" id="PF00753">
    <property type="entry name" value="Lactamase_B"/>
    <property type="match status" value="1"/>
</dbReference>
<evidence type="ECO:0000259" key="6">
    <source>
        <dbReference type="SMART" id="SM00849"/>
    </source>
</evidence>
<keyword evidence="8" id="KW-1185">Reference proteome</keyword>
<dbReference type="STRING" id="1603886.GCA_001895165_01730"/>
<dbReference type="EMBL" id="MWWX01000005">
    <property type="protein sequence ID" value="OZG62210.1"/>
    <property type="molecule type" value="Genomic_DNA"/>
</dbReference>
<comment type="caution">
    <text evidence="7">The sequence shown here is derived from an EMBL/GenBank/DDBJ whole genome shotgun (WGS) entry which is preliminary data.</text>
</comment>
<sequence>MIYTTDGAYHGDGTDTGFSVRVFQCGRVRVSPNLPFGGDHCGIVKGSGVFVPPSKRLWLPVCAFLVTTPKGRVLVDTGWHRDMSPDGVYDKRAQIKSLGSWALYKVNQGEVAAGQTIDEQLAAEGLRPSDLDYVVVSHLDCDHANGLKLVADAKRIMIARDEMDGANEPGFVNRIRFCPRWWAGLDNIDLYDWNDDQGPCRRSFDLFGDGSVRLVNIPGHTRGQVAVKITNPSGKYVLLFADGGYATRSWRDMVTSGISLDKSEQRRSLAWIREQSISPDCIASMACHDPDNTPRVIEF</sequence>
<evidence type="ECO:0000256" key="4">
    <source>
        <dbReference type="ARBA" id="ARBA00022801"/>
    </source>
</evidence>
<gene>
    <name evidence="7" type="ORF">BLEM_0756</name>
</gene>
<evidence type="ECO:0000256" key="1">
    <source>
        <dbReference type="ARBA" id="ARBA00001947"/>
    </source>
</evidence>